<evidence type="ECO:0000313" key="3">
    <source>
        <dbReference type="EMBL" id="KAJ3258239.1"/>
    </source>
</evidence>
<dbReference type="InterPro" id="IPR050055">
    <property type="entry name" value="EF-Tu_GTPase"/>
</dbReference>
<dbReference type="Pfam" id="PF00009">
    <property type="entry name" value="GTP_EFTU"/>
    <property type="match status" value="1"/>
</dbReference>
<proteinExistence type="predicted"/>
<dbReference type="PANTHER" id="PTHR43721:SF9">
    <property type="entry name" value="GTP-BINDING PROTEIN 1"/>
    <property type="match status" value="1"/>
</dbReference>
<dbReference type="SUPFAM" id="SSF50447">
    <property type="entry name" value="Translation proteins"/>
    <property type="match status" value="1"/>
</dbReference>
<dbReference type="Gene3D" id="3.40.50.300">
    <property type="entry name" value="P-loop containing nucleotide triphosphate hydrolases"/>
    <property type="match status" value="1"/>
</dbReference>
<dbReference type="Gene3D" id="2.40.30.10">
    <property type="entry name" value="Translation factors"/>
    <property type="match status" value="1"/>
</dbReference>
<reference evidence="3" key="1">
    <citation type="submission" date="2020-05" db="EMBL/GenBank/DDBJ databases">
        <title>Phylogenomic resolution of chytrid fungi.</title>
        <authorList>
            <person name="Stajich J.E."/>
            <person name="Amses K."/>
            <person name="Simmons R."/>
            <person name="Seto K."/>
            <person name="Myers J."/>
            <person name="Bonds A."/>
            <person name="Quandt C.A."/>
            <person name="Barry K."/>
            <person name="Liu P."/>
            <person name="Grigoriev I."/>
            <person name="Longcore J.E."/>
            <person name="James T.Y."/>
        </authorList>
    </citation>
    <scope>NUCLEOTIDE SEQUENCE</scope>
    <source>
        <strain evidence="3">PLAUS21</strain>
    </source>
</reference>
<feature type="compositionally biased region" description="Basic residues" evidence="1">
    <location>
        <begin position="559"/>
        <end position="570"/>
    </location>
</feature>
<dbReference type="GO" id="GO:0003924">
    <property type="term" value="F:GTPase activity"/>
    <property type="evidence" value="ECO:0007669"/>
    <property type="project" value="InterPro"/>
</dbReference>
<keyword evidence="4" id="KW-1185">Reference proteome</keyword>
<sequence length="623" mass="68972">MFRKGKSQNETTFSLLETAGHRLPPEVEEGNIEYKLKLVDPTPERIDHLVTQLKWRLAEGGGEAIYEIGVSDAGTLVGLNEQEMKASMETLKLMGSTLCAELSVIRVQKVGQNSVAEVLFRKCLKDDQHFLEIRVAVLGGADAGKSTLLGVLSHDEKDNGRGKARLNLLRHRHEIESGRSSSISRQIIGFNSSGEIINYATTNISTWEQICENSSKVVTFMDTCGHPKYQRTTIGGLTGSAPHYATLILNASYGGLPDVAIEQIMLTNLLKVPLFIVITKIDVTTAEKLTATLKTLLGYLKTPGIARIPVVIKNQDDLATCIPMLVSSNVVPLFLVSNVTGENINLLVKLFNLLPKPQAPRNEVLESRTEFQIEDVFTVDGTGSVVGGMMVNGRLYMSGNTPQIFYLGPDRGRFIPVIIHSVHRQRCKVSHVQAGQVATCAIKFFNKDTSNFTSEDFEKLNIYNKSSWVENLPADFKIRRGQSLVPFGLKSPASFWEVDVDLYVLLHPTSLYSEQQVMVYVGSVRQLAKVMTIKPTAEKNDENEIAFTSSDEDSPKLPTSRRKSKPGIHLAHGQHGKVRLRFMYEPEHLTIGSTVLVRGTGIKCVGKILNLHNEFAKQDSITR</sequence>
<evidence type="ECO:0000313" key="4">
    <source>
        <dbReference type="Proteomes" id="UP001210925"/>
    </source>
</evidence>
<dbReference type="AlphaFoldDB" id="A0AAD5UL58"/>
<protein>
    <recommendedName>
        <fullName evidence="2">Tr-type G domain-containing protein</fullName>
    </recommendedName>
</protein>
<gene>
    <name evidence="3" type="ORF">HK103_003720</name>
</gene>
<organism evidence="3 4">
    <name type="scientific">Boothiomyces macroporosus</name>
    <dbReference type="NCBI Taxonomy" id="261099"/>
    <lineage>
        <taxon>Eukaryota</taxon>
        <taxon>Fungi</taxon>
        <taxon>Fungi incertae sedis</taxon>
        <taxon>Chytridiomycota</taxon>
        <taxon>Chytridiomycota incertae sedis</taxon>
        <taxon>Chytridiomycetes</taxon>
        <taxon>Rhizophydiales</taxon>
        <taxon>Terramycetaceae</taxon>
        <taxon>Boothiomyces</taxon>
    </lineage>
</organism>
<dbReference type="EMBL" id="JADGKB010000029">
    <property type="protein sequence ID" value="KAJ3258239.1"/>
    <property type="molecule type" value="Genomic_DNA"/>
</dbReference>
<feature type="region of interest" description="Disordered" evidence="1">
    <location>
        <begin position="541"/>
        <end position="570"/>
    </location>
</feature>
<feature type="domain" description="Tr-type G" evidence="2">
    <location>
        <begin position="130"/>
        <end position="361"/>
    </location>
</feature>
<name>A0AAD5UL58_9FUNG</name>
<dbReference type="InterPro" id="IPR009000">
    <property type="entry name" value="Transl_B-barrel_sf"/>
</dbReference>
<dbReference type="GO" id="GO:0005525">
    <property type="term" value="F:GTP binding"/>
    <property type="evidence" value="ECO:0007669"/>
    <property type="project" value="InterPro"/>
</dbReference>
<dbReference type="InterPro" id="IPR000795">
    <property type="entry name" value="T_Tr_GTP-bd_dom"/>
</dbReference>
<evidence type="ECO:0000256" key="1">
    <source>
        <dbReference type="SAM" id="MobiDB-lite"/>
    </source>
</evidence>
<dbReference type="Proteomes" id="UP001210925">
    <property type="component" value="Unassembled WGS sequence"/>
</dbReference>
<comment type="caution">
    <text evidence="3">The sequence shown here is derived from an EMBL/GenBank/DDBJ whole genome shotgun (WGS) entry which is preliminary data.</text>
</comment>
<dbReference type="GO" id="GO:0003746">
    <property type="term" value="F:translation elongation factor activity"/>
    <property type="evidence" value="ECO:0007669"/>
    <property type="project" value="TreeGrafter"/>
</dbReference>
<accession>A0AAD5UL58</accession>
<evidence type="ECO:0000259" key="2">
    <source>
        <dbReference type="PROSITE" id="PS51722"/>
    </source>
</evidence>
<dbReference type="SUPFAM" id="SSF52540">
    <property type="entry name" value="P-loop containing nucleoside triphosphate hydrolases"/>
    <property type="match status" value="1"/>
</dbReference>
<dbReference type="InterPro" id="IPR027417">
    <property type="entry name" value="P-loop_NTPase"/>
</dbReference>
<dbReference type="PANTHER" id="PTHR43721">
    <property type="entry name" value="ELONGATION FACTOR TU-RELATED"/>
    <property type="match status" value="1"/>
</dbReference>
<dbReference type="PROSITE" id="PS51722">
    <property type="entry name" value="G_TR_2"/>
    <property type="match status" value="1"/>
</dbReference>